<keyword evidence="12" id="KW-0675">Receptor</keyword>
<evidence type="ECO:0000313" key="13">
    <source>
        <dbReference type="Proteomes" id="UP001595615"/>
    </source>
</evidence>
<organism evidence="12 13">
    <name type="scientific">Sphingoaurantiacus capsulatus</name>
    <dbReference type="NCBI Taxonomy" id="1771310"/>
    <lineage>
        <taxon>Bacteria</taxon>
        <taxon>Pseudomonadati</taxon>
        <taxon>Pseudomonadota</taxon>
        <taxon>Alphaproteobacteria</taxon>
        <taxon>Sphingomonadales</taxon>
        <taxon>Sphingosinicellaceae</taxon>
        <taxon>Sphingoaurantiacus</taxon>
    </lineage>
</organism>
<dbReference type="Pfam" id="PF07715">
    <property type="entry name" value="Plug"/>
    <property type="match status" value="1"/>
</dbReference>
<feature type="domain" description="TonB-dependent receptor-like beta-barrel" evidence="10">
    <location>
        <begin position="373"/>
        <end position="918"/>
    </location>
</feature>
<evidence type="ECO:0000256" key="3">
    <source>
        <dbReference type="ARBA" id="ARBA00022452"/>
    </source>
</evidence>
<evidence type="ECO:0000256" key="1">
    <source>
        <dbReference type="ARBA" id="ARBA00004571"/>
    </source>
</evidence>
<evidence type="ECO:0000256" key="6">
    <source>
        <dbReference type="ARBA" id="ARBA00023136"/>
    </source>
</evidence>
<dbReference type="InterPro" id="IPR012910">
    <property type="entry name" value="Plug_dom"/>
</dbReference>
<dbReference type="InterPro" id="IPR037066">
    <property type="entry name" value="Plug_dom_sf"/>
</dbReference>
<comment type="caution">
    <text evidence="12">The sequence shown here is derived from an EMBL/GenBank/DDBJ whole genome shotgun (WGS) entry which is preliminary data.</text>
</comment>
<accession>A0ABV7X9J4</accession>
<dbReference type="Pfam" id="PF00593">
    <property type="entry name" value="TonB_dep_Rec_b-barrel"/>
    <property type="match status" value="1"/>
</dbReference>
<feature type="domain" description="TonB-dependent receptor plug" evidence="11">
    <location>
        <begin position="41"/>
        <end position="149"/>
    </location>
</feature>
<evidence type="ECO:0000256" key="5">
    <source>
        <dbReference type="ARBA" id="ARBA00023077"/>
    </source>
</evidence>
<keyword evidence="2 8" id="KW-0813">Transport</keyword>
<comment type="similarity">
    <text evidence="8 9">Belongs to the TonB-dependent receptor family.</text>
</comment>
<reference evidence="13" key="1">
    <citation type="journal article" date="2019" name="Int. J. Syst. Evol. Microbiol.">
        <title>The Global Catalogue of Microorganisms (GCM) 10K type strain sequencing project: providing services to taxonomists for standard genome sequencing and annotation.</title>
        <authorList>
            <consortium name="The Broad Institute Genomics Platform"/>
            <consortium name="The Broad Institute Genome Sequencing Center for Infectious Disease"/>
            <person name="Wu L."/>
            <person name="Ma J."/>
        </authorList>
    </citation>
    <scope>NUCLEOTIDE SEQUENCE [LARGE SCALE GENOMIC DNA]</scope>
    <source>
        <strain evidence="13">KCTC 42644</strain>
    </source>
</reference>
<comment type="subcellular location">
    <subcellularLocation>
        <location evidence="1 8">Cell outer membrane</location>
        <topology evidence="1 8">Multi-pass membrane protein</topology>
    </subcellularLocation>
</comment>
<gene>
    <name evidence="12" type="ORF">ACFOMD_09485</name>
</gene>
<keyword evidence="13" id="KW-1185">Reference proteome</keyword>
<evidence type="ECO:0000256" key="7">
    <source>
        <dbReference type="ARBA" id="ARBA00023237"/>
    </source>
</evidence>
<dbReference type="RefSeq" id="WP_380860399.1">
    <property type="nucleotide sequence ID" value="NZ_JBHRXV010000008.1"/>
</dbReference>
<dbReference type="InterPro" id="IPR036942">
    <property type="entry name" value="Beta-barrel_TonB_sf"/>
</dbReference>
<proteinExistence type="inferred from homology"/>
<name>A0ABV7X9J4_9SPHN</name>
<dbReference type="Gene3D" id="2.170.130.10">
    <property type="entry name" value="TonB-dependent receptor, plug domain"/>
    <property type="match status" value="1"/>
</dbReference>
<keyword evidence="3 8" id="KW-1134">Transmembrane beta strand</keyword>
<evidence type="ECO:0000259" key="10">
    <source>
        <dbReference type="Pfam" id="PF00593"/>
    </source>
</evidence>
<keyword evidence="4 8" id="KW-0812">Transmembrane</keyword>
<dbReference type="PANTHER" id="PTHR47234">
    <property type="match status" value="1"/>
</dbReference>
<keyword evidence="5 9" id="KW-0798">TonB box</keyword>
<dbReference type="EMBL" id="JBHRXV010000008">
    <property type="protein sequence ID" value="MFC3712801.1"/>
    <property type="molecule type" value="Genomic_DNA"/>
</dbReference>
<evidence type="ECO:0000256" key="4">
    <source>
        <dbReference type="ARBA" id="ARBA00022692"/>
    </source>
</evidence>
<evidence type="ECO:0000256" key="2">
    <source>
        <dbReference type="ARBA" id="ARBA00022448"/>
    </source>
</evidence>
<dbReference type="PROSITE" id="PS52016">
    <property type="entry name" value="TONB_DEPENDENT_REC_3"/>
    <property type="match status" value="1"/>
</dbReference>
<dbReference type="InterPro" id="IPR039426">
    <property type="entry name" value="TonB-dep_rcpt-like"/>
</dbReference>
<keyword evidence="6 8" id="KW-0472">Membrane</keyword>
<dbReference type="PANTHER" id="PTHR47234:SF2">
    <property type="entry name" value="TONB-DEPENDENT RECEPTOR"/>
    <property type="match status" value="1"/>
</dbReference>
<protein>
    <submittedName>
        <fullName evidence="12">TonB-dependent receptor domain-containing protein</fullName>
    </submittedName>
</protein>
<sequence length="956" mass="101989">MAMPAFAQDADTAAADAAATAEESEIIVTGSRLVRRDLVATSPITTIDSAVLQDSGAVTLEGALNNFPQLAPDNTSTTNQSGGSGVLSVDLRSLGAVRTLVLVDGRRYIPADVTGLADLATIPDLLVERVEVITGGASAVYGSDAIAGAVNFVLKRNFEGLEANYQYGETSRGDGASHKIDVVFGANTSDDRGNITAYGSYTTRDSIFMGDRAFSANPVLADAQGVFQPFGSGNVPGGSIGINTTQIPQITGVPNLNNASGACPVAHTGIRFGPNGEPLPYCRPNDQYNYAAPNFLLRPFERYQAAVNTRYEITDGIEAYGQFFYTRKENSFQQAAEAVTPSSSGQQAGTVLIPNADTNPLFTPQLRSFFASNRGFFDPDGDGVFTLRNVGRRFEEFGPRNVNYVADSFGFTGGFRGDIGDSGWKWDTFYQYQQSDVSQRRENLLSRSRTTAGLDVILVNGVPQCRNREIPNCVPVNIFGTATLTPAQANFLSVNTTTDERFTRTVAGGSVAGDLFEMPAGPVSTAFGVEYRKDSFDSVPDEVALNNDLAAVSIAPIINGGSLNLFEVFGEVRVPILADKPLIESLAVEGAFRYADYSTVGGVFTWKGAIDWEVTDWMRLRGNYSRAIRAPNLNELFAPVGSGFIGGTDPCLASANPSAAQKTLCLAQGVPQAFINTLQVGGSQGFNRTTGGNQNLTEETADTLTLGAVFTPAFAPRLSLTLDYYDIKVDDAIATVDAQLLVNTCFQTLDAASLACQAITRNSSGNIDQVRAPLLNIAQRKVRGLDITANYNFDLPGAIAIGEEAKLAVQLVSSFQFEDSNLPLAGVAEVECAGFYGGPCSSDSVRITPDFRAFLSAAYTSGPVTVRNTFRYTGDVELSPIAPPTQSGTISSFVYWDLYASVGFKEEMFEVFGGVNNLLDKQPPILGFAAGGDANTNVQLYDVIGRQFFVGAKVKF</sequence>
<dbReference type="Proteomes" id="UP001595615">
    <property type="component" value="Unassembled WGS sequence"/>
</dbReference>
<evidence type="ECO:0000256" key="8">
    <source>
        <dbReference type="PROSITE-ProRule" id="PRU01360"/>
    </source>
</evidence>
<evidence type="ECO:0000259" key="11">
    <source>
        <dbReference type="Pfam" id="PF07715"/>
    </source>
</evidence>
<dbReference type="Gene3D" id="2.40.170.20">
    <property type="entry name" value="TonB-dependent receptor, beta-barrel domain"/>
    <property type="match status" value="1"/>
</dbReference>
<evidence type="ECO:0000313" key="12">
    <source>
        <dbReference type="EMBL" id="MFC3712801.1"/>
    </source>
</evidence>
<dbReference type="InterPro" id="IPR000531">
    <property type="entry name" value="Beta-barrel_TonB"/>
</dbReference>
<evidence type="ECO:0000256" key="9">
    <source>
        <dbReference type="RuleBase" id="RU003357"/>
    </source>
</evidence>
<keyword evidence="7 8" id="KW-0998">Cell outer membrane</keyword>
<dbReference type="SUPFAM" id="SSF56935">
    <property type="entry name" value="Porins"/>
    <property type="match status" value="1"/>
</dbReference>